<dbReference type="PANTHER" id="PTHR33164">
    <property type="entry name" value="TRANSCRIPTIONAL REGULATOR, MARR FAMILY"/>
    <property type="match status" value="1"/>
</dbReference>
<comment type="caution">
    <text evidence="2">The sequence shown here is derived from an EMBL/GenBank/DDBJ whole genome shotgun (WGS) entry which is preliminary data.</text>
</comment>
<sequence>MTRWLSDDEQRAWRAFVSLQAKLNAQLNRELQAESDLSLADFEVLVHLTDRDDGRVRAFELAKEMLWEKSRLSHHLARMKRRGLIDRVECDEDARGSYIELTPEGRRAIEHAAPGHVETVRRLIFDQLTPEQVQALRTISETILAQLH</sequence>
<dbReference type="PROSITE" id="PS50995">
    <property type="entry name" value="HTH_MARR_2"/>
    <property type="match status" value="1"/>
</dbReference>
<dbReference type="SMART" id="SM00347">
    <property type="entry name" value="HTH_MARR"/>
    <property type="match status" value="1"/>
</dbReference>
<reference evidence="3" key="1">
    <citation type="journal article" date="2019" name="Int. J. Syst. Evol. Microbiol.">
        <title>The Global Catalogue of Microorganisms (GCM) 10K type strain sequencing project: providing services to taxonomists for standard genome sequencing and annotation.</title>
        <authorList>
            <consortium name="The Broad Institute Genomics Platform"/>
            <consortium name="The Broad Institute Genome Sequencing Center for Infectious Disease"/>
            <person name="Wu L."/>
            <person name="Ma J."/>
        </authorList>
    </citation>
    <scope>NUCLEOTIDE SEQUENCE [LARGE SCALE GENOMIC DNA]</scope>
    <source>
        <strain evidence="3">KCTC 32255</strain>
    </source>
</reference>
<dbReference type="InterPro" id="IPR000835">
    <property type="entry name" value="HTH_MarR-typ"/>
</dbReference>
<accession>A0ABW2BWF6</accession>
<evidence type="ECO:0000259" key="1">
    <source>
        <dbReference type="PROSITE" id="PS50995"/>
    </source>
</evidence>
<dbReference type="InterPro" id="IPR039422">
    <property type="entry name" value="MarR/SlyA-like"/>
</dbReference>
<dbReference type="RefSeq" id="WP_345395961.1">
    <property type="nucleotide sequence ID" value="NZ_BAABLA010000024.1"/>
</dbReference>
<dbReference type="PRINTS" id="PR00598">
    <property type="entry name" value="HTHMARR"/>
</dbReference>
<name>A0ABW2BWF6_9PSEU</name>
<dbReference type="PANTHER" id="PTHR33164:SF99">
    <property type="entry name" value="MARR FAMILY REGULATORY PROTEIN"/>
    <property type="match status" value="1"/>
</dbReference>
<gene>
    <name evidence="2" type="ORF">ACFQGD_05725</name>
</gene>
<evidence type="ECO:0000313" key="2">
    <source>
        <dbReference type="EMBL" id="MFC6866640.1"/>
    </source>
</evidence>
<evidence type="ECO:0000313" key="3">
    <source>
        <dbReference type="Proteomes" id="UP001596337"/>
    </source>
</evidence>
<dbReference type="Pfam" id="PF12802">
    <property type="entry name" value="MarR_2"/>
    <property type="match status" value="1"/>
</dbReference>
<dbReference type="Gene3D" id="1.10.10.10">
    <property type="entry name" value="Winged helix-like DNA-binding domain superfamily/Winged helix DNA-binding domain"/>
    <property type="match status" value="1"/>
</dbReference>
<feature type="domain" description="HTH marR-type" evidence="1">
    <location>
        <begin position="9"/>
        <end position="145"/>
    </location>
</feature>
<dbReference type="EMBL" id="JBHSXX010000001">
    <property type="protein sequence ID" value="MFC6866640.1"/>
    <property type="molecule type" value="Genomic_DNA"/>
</dbReference>
<organism evidence="2 3">
    <name type="scientific">Haloechinothrix salitolerans</name>
    <dbReference type="NCBI Taxonomy" id="926830"/>
    <lineage>
        <taxon>Bacteria</taxon>
        <taxon>Bacillati</taxon>
        <taxon>Actinomycetota</taxon>
        <taxon>Actinomycetes</taxon>
        <taxon>Pseudonocardiales</taxon>
        <taxon>Pseudonocardiaceae</taxon>
        <taxon>Haloechinothrix</taxon>
    </lineage>
</organism>
<dbReference type="Proteomes" id="UP001596337">
    <property type="component" value="Unassembled WGS sequence"/>
</dbReference>
<proteinExistence type="predicted"/>
<protein>
    <submittedName>
        <fullName evidence="2">MarR family winged helix-turn-helix transcriptional regulator</fullName>
    </submittedName>
</protein>
<dbReference type="InterPro" id="IPR036388">
    <property type="entry name" value="WH-like_DNA-bd_sf"/>
</dbReference>
<keyword evidence="3" id="KW-1185">Reference proteome</keyword>
<dbReference type="SUPFAM" id="SSF46785">
    <property type="entry name" value="Winged helix' DNA-binding domain"/>
    <property type="match status" value="1"/>
</dbReference>
<dbReference type="InterPro" id="IPR036390">
    <property type="entry name" value="WH_DNA-bd_sf"/>
</dbReference>